<accession>A0A7J3V0M3</accession>
<sequence>MCLAVPGRVTKIEGEKAEVDIGGIRREASLELVSDQGVKIGDYVLIHTGYAITKLDEAEAREILKAWRDVARAELEG</sequence>
<dbReference type="InterPro" id="IPR019812">
    <property type="entry name" value="Hydgase_assmbl_chp_CS"/>
</dbReference>
<name>A0A7J3V0M3_9CREN</name>
<dbReference type="PANTHER" id="PTHR35177:SF2">
    <property type="entry name" value="HYDROGENASE MATURATION FACTOR HYBG"/>
    <property type="match status" value="1"/>
</dbReference>
<comment type="caution">
    <text evidence="2">The sequence shown here is derived from an EMBL/GenBank/DDBJ whole genome shotgun (WGS) entry which is preliminary data.</text>
</comment>
<dbReference type="PRINTS" id="PR00445">
    <property type="entry name" value="HUPFHYPC"/>
</dbReference>
<dbReference type="NCBIfam" id="TIGR00074">
    <property type="entry name" value="hypC_hupF"/>
    <property type="match status" value="1"/>
</dbReference>
<dbReference type="InterPro" id="IPR001109">
    <property type="entry name" value="Hydrogenase_HupF/HypC"/>
</dbReference>
<reference evidence="2" key="1">
    <citation type="journal article" date="2020" name="mSystems">
        <title>Genome- and Community-Level Interaction Insights into Carbon Utilization and Element Cycling Functions of Hydrothermarchaeota in Hydrothermal Sediment.</title>
        <authorList>
            <person name="Zhou Z."/>
            <person name="Liu Y."/>
            <person name="Xu W."/>
            <person name="Pan J."/>
            <person name="Luo Z.H."/>
            <person name="Li M."/>
        </authorList>
    </citation>
    <scope>NUCLEOTIDE SEQUENCE [LARGE SCALE GENOMIC DNA]</scope>
    <source>
        <strain evidence="2">SpSt-1038</strain>
    </source>
</reference>
<proteinExistence type="inferred from homology"/>
<dbReference type="GO" id="GO:0005506">
    <property type="term" value="F:iron ion binding"/>
    <property type="evidence" value="ECO:0007669"/>
    <property type="project" value="TreeGrafter"/>
</dbReference>
<organism evidence="2">
    <name type="scientific">Candidatus Methanosuratincola petrocarbonis</name>
    <name type="common">ex Vanwonterghem et al. 2016</name>
    <dbReference type="NCBI Taxonomy" id="1867261"/>
    <lineage>
        <taxon>Archaea</taxon>
        <taxon>Thermoproteota</taxon>
        <taxon>Methanosuratincolia</taxon>
        <taxon>Candidatus Methanomethylicales</taxon>
        <taxon>Candidatus Methanomethylicaceae</taxon>
        <taxon>Candidatus Methanosuratincola (ex Vanwonterghem et al. 2016)</taxon>
    </lineage>
</organism>
<comment type="similarity">
    <text evidence="1">Belongs to the HupF/HypC family.</text>
</comment>
<evidence type="ECO:0000313" key="2">
    <source>
        <dbReference type="EMBL" id="HHI49562.1"/>
    </source>
</evidence>
<dbReference type="EMBL" id="DRVT01000056">
    <property type="protein sequence ID" value="HHI49562.1"/>
    <property type="molecule type" value="Genomic_DNA"/>
</dbReference>
<dbReference type="SUPFAM" id="SSF159127">
    <property type="entry name" value="HupF/HypC-like"/>
    <property type="match status" value="1"/>
</dbReference>
<dbReference type="Pfam" id="PF01455">
    <property type="entry name" value="HupF_HypC"/>
    <property type="match status" value="1"/>
</dbReference>
<protein>
    <submittedName>
        <fullName evidence="2">HypC/HybG/HupF family hydrogenase formation chaperone</fullName>
    </submittedName>
</protein>
<dbReference type="AlphaFoldDB" id="A0A7J3V0M3"/>
<dbReference type="Gene3D" id="2.30.30.140">
    <property type="match status" value="1"/>
</dbReference>
<dbReference type="GO" id="GO:0051604">
    <property type="term" value="P:protein maturation"/>
    <property type="evidence" value="ECO:0007669"/>
    <property type="project" value="TreeGrafter"/>
</dbReference>
<evidence type="ECO:0000256" key="1">
    <source>
        <dbReference type="ARBA" id="ARBA00006018"/>
    </source>
</evidence>
<dbReference type="GO" id="GO:1902670">
    <property type="term" value="F:carbon dioxide binding"/>
    <property type="evidence" value="ECO:0007669"/>
    <property type="project" value="TreeGrafter"/>
</dbReference>
<gene>
    <name evidence="2" type="ORF">ENL91_05260</name>
</gene>
<dbReference type="PROSITE" id="PS01097">
    <property type="entry name" value="HUPF_HYPC"/>
    <property type="match status" value="1"/>
</dbReference>
<dbReference type="PANTHER" id="PTHR35177">
    <property type="entry name" value="HYDROGENASE MATURATION FACTOR HYBG"/>
    <property type="match status" value="1"/>
</dbReference>
<dbReference type="FunFam" id="2.30.30.140:FF:000022">
    <property type="entry name" value="Hydrogenase assembly chaperone HybG"/>
    <property type="match status" value="1"/>
</dbReference>